<evidence type="ECO:0000313" key="1">
    <source>
        <dbReference type="EMBL" id="MFD0856897.1"/>
    </source>
</evidence>
<dbReference type="EMBL" id="JBHTIR010004293">
    <property type="protein sequence ID" value="MFD0856897.1"/>
    <property type="molecule type" value="Genomic_DNA"/>
</dbReference>
<dbReference type="InterPro" id="IPR008557">
    <property type="entry name" value="PhoX"/>
</dbReference>
<feature type="non-terminal residue" evidence="1">
    <location>
        <position position="1"/>
    </location>
</feature>
<keyword evidence="2" id="KW-1185">Reference proteome</keyword>
<dbReference type="PANTHER" id="PTHR35399:SF2">
    <property type="entry name" value="DUF839 DOMAIN-CONTAINING PROTEIN"/>
    <property type="match status" value="1"/>
</dbReference>
<dbReference type="PANTHER" id="PTHR35399">
    <property type="entry name" value="SLR8030 PROTEIN"/>
    <property type="match status" value="1"/>
</dbReference>
<reference evidence="2" key="1">
    <citation type="journal article" date="2019" name="Int. J. Syst. Evol. Microbiol.">
        <title>The Global Catalogue of Microorganisms (GCM) 10K type strain sequencing project: providing services to taxonomists for standard genome sequencing and annotation.</title>
        <authorList>
            <consortium name="The Broad Institute Genomics Platform"/>
            <consortium name="The Broad Institute Genome Sequencing Center for Infectious Disease"/>
            <person name="Wu L."/>
            <person name="Ma J."/>
        </authorList>
    </citation>
    <scope>NUCLEOTIDE SEQUENCE [LARGE SCALE GENOMIC DNA]</scope>
    <source>
        <strain evidence="2">JCM 31696</strain>
    </source>
</reference>
<evidence type="ECO:0000313" key="2">
    <source>
        <dbReference type="Proteomes" id="UP001597083"/>
    </source>
</evidence>
<protein>
    <submittedName>
        <fullName evidence="1">PhoX family protein</fullName>
    </submittedName>
</protein>
<sequence>KGHGGKGGGKRGLLGFKAVPTSQADKVVVPEGYVAEVLIPWGTPLNSRGPKWKKDASNTAAEQEQQIGMHHDGMHFFPTGRDEGLLVLNHEYVDTTLLYPDGDAVMTKEKVDKALAAHGVSVVKVKKDRGGWKNVDSRYNRRVTGSTPMTFSGPVSPKHPALQAKNRSMGTLNNCANGYTPWGTYLACEENWNSYFGTTDTSWEPGTEHDRYGVNSEGFGYNWHTADPRFDVAANPNEINRFGWVVEIDPFRPGSTPVKRTALGRIKHEGATVTESRGRVVVYTGDDQDGEYLYKFVGSAPWKMLRAIGKDPLDHGTLYVAKFNDDGSGTWLPLTFGKGPLTKANGWQDQADVMLRTRTAADALGATKLDRPEWVAVHPHNNDVYLTLTNGAGWESEANPRTPNPYGHIIRWTEKNRDNTATSFEWDIFVLAGDPKYDPQVELDESNIFGSPDGLWFDNDGRLWIQTDVSNSTQNREDRQHERIGNNQMLVADPKTGEIRRFLVGPKGCEVTGISGTPDGRTLFVNIQHPGESTTIFGSPTPENPRAVSNWPDFDDDGRPRPATLVIRKKDGGVIGT</sequence>
<dbReference type="SUPFAM" id="SSF63829">
    <property type="entry name" value="Calcium-dependent phosphotriesterase"/>
    <property type="match status" value="1"/>
</dbReference>
<proteinExistence type="predicted"/>
<dbReference type="Proteomes" id="UP001597083">
    <property type="component" value="Unassembled WGS sequence"/>
</dbReference>
<gene>
    <name evidence="1" type="ORF">ACFQ07_32000</name>
</gene>
<name>A0ABW3CSX7_9ACTN</name>
<dbReference type="Pfam" id="PF05787">
    <property type="entry name" value="PhoX"/>
    <property type="match status" value="1"/>
</dbReference>
<accession>A0ABW3CSX7</accession>
<comment type="caution">
    <text evidence="1">The sequence shown here is derived from an EMBL/GenBank/DDBJ whole genome shotgun (WGS) entry which is preliminary data.</text>
</comment>
<organism evidence="1 2">
    <name type="scientific">Actinomadura adrarensis</name>
    <dbReference type="NCBI Taxonomy" id="1819600"/>
    <lineage>
        <taxon>Bacteria</taxon>
        <taxon>Bacillati</taxon>
        <taxon>Actinomycetota</taxon>
        <taxon>Actinomycetes</taxon>
        <taxon>Streptosporangiales</taxon>
        <taxon>Thermomonosporaceae</taxon>
        <taxon>Actinomadura</taxon>
    </lineage>
</organism>